<dbReference type="AlphaFoldDB" id="A0A386WH63"/>
<feature type="compositionally biased region" description="Pro residues" evidence="1">
    <location>
        <begin position="50"/>
        <end position="59"/>
    </location>
</feature>
<feature type="region of interest" description="Disordered" evidence="1">
    <location>
        <begin position="35"/>
        <end position="67"/>
    </location>
</feature>
<dbReference type="Gene3D" id="3.40.50.300">
    <property type="entry name" value="P-loop containing nucleotide triphosphate hydrolases"/>
    <property type="match status" value="1"/>
</dbReference>
<evidence type="ECO:0000256" key="1">
    <source>
        <dbReference type="SAM" id="MobiDB-lite"/>
    </source>
</evidence>
<organism evidence="2 3">
    <name type="scientific">Micromonospora tulbaghiae</name>
    <dbReference type="NCBI Taxonomy" id="479978"/>
    <lineage>
        <taxon>Bacteria</taxon>
        <taxon>Bacillati</taxon>
        <taxon>Actinomycetota</taxon>
        <taxon>Actinomycetes</taxon>
        <taxon>Micromonosporales</taxon>
        <taxon>Micromonosporaceae</taxon>
        <taxon>Micromonospora</taxon>
    </lineage>
</organism>
<accession>A0A386WH63</accession>
<dbReference type="SUPFAM" id="SSF52540">
    <property type="entry name" value="P-loop containing nucleoside triphosphate hydrolases"/>
    <property type="match status" value="1"/>
</dbReference>
<protein>
    <recommendedName>
        <fullName evidence="4">AAA domain-containing protein</fullName>
    </recommendedName>
</protein>
<evidence type="ECO:0008006" key="4">
    <source>
        <dbReference type="Google" id="ProtNLM"/>
    </source>
</evidence>
<reference evidence="2 3" key="1">
    <citation type="submission" date="2017-10" db="EMBL/GenBank/DDBJ databases">
        <title>Integration of genomic and chemical information greatly accelerates assignment of the full stereostructure of myelolactone, a potent inhibitor of myeloma from a marine-derived Micromonospora.</title>
        <authorList>
            <person name="Kim M.C."/>
            <person name="Machado H."/>
            <person name="Jensen P.R."/>
            <person name="Fenical W."/>
        </authorList>
    </citation>
    <scope>NUCLEOTIDE SEQUENCE [LARGE SCALE GENOMIC DNA]</scope>
    <source>
        <strain evidence="2 3">CNY-010</strain>
    </source>
</reference>
<evidence type="ECO:0000313" key="3">
    <source>
        <dbReference type="Proteomes" id="UP000267804"/>
    </source>
</evidence>
<dbReference type="EMBL" id="CP024087">
    <property type="protein sequence ID" value="AYF26074.1"/>
    <property type="molecule type" value="Genomic_DNA"/>
</dbReference>
<gene>
    <name evidence="2" type="ORF">CSH63_01065</name>
</gene>
<sequence length="419" mass="45347">MIDSLPDDLRAGFAEDDDAAWAAIEVQGYAELQASEAATPAVNGTRPPQDQQPPAPGGPLAPRQVDLGPYLDGTYSPPLPSVGGLRDDNAALLYPGMWHTVIALNTAGKSWFALWHTVAVLRAGQTVVYAHFEESTPAGTLDRLRQIAPDLTAEELRERFVWLDCTRRWEPGEFAINLPPAAALVILDGINSACAKHGWPVDKPEAVGAYRQLFVSPAVRLGAAALSLGHPPKARDRQGERHGFGSTAWLDEVDGVGFRLEASRRTPIHLGGRGYSRLFTVKDRYGQVEVRGTLEAAREPGWYYMGAFTIDSSPGIGNTAAYLIAADPAQVAEPPTDAIDALGAEVIDLLAGLDDHRFGSQRKLGDLLRAAGVRVDDKILGPALERLAMRGQIEWPQVEARRARPGWLPKIRTAVQVDE</sequence>
<dbReference type="RefSeq" id="WP_120568635.1">
    <property type="nucleotide sequence ID" value="NZ_CP024087.1"/>
</dbReference>
<dbReference type="KEGG" id="mtua:CSH63_01065"/>
<dbReference type="InterPro" id="IPR027417">
    <property type="entry name" value="P-loop_NTPase"/>
</dbReference>
<evidence type="ECO:0000313" key="2">
    <source>
        <dbReference type="EMBL" id="AYF26074.1"/>
    </source>
</evidence>
<dbReference type="Proteomes" id="UP000267804">
    <property type="component" value="Chromosome"/>
</dbReference>
<proteinExistence type="predicted"/>
<name>A0A386WH63_9ACTN</name>